<keyword evidence="1" id="KW-0378">Hydrolase</keyword>
<accession>V2WYG5</accession>
<reference evidence="1 2" key="1">
    <citation type="journal article" date="2014" name="BMC Genomics">
        <title>Genome and secretome analysis of the hemibiotrophic fungal pathogen, Moniliophthora roreri, which causes frosty pod rot disease of cacao: mechanisms of the biotrophic and necrotrophic phases.</title>
        <authorList>
            <person name="Meinhardt L.W."/>
            <person name="Costa G.G.L."/>
            <person name="Thomazella D.P.T."/>
            <person name="Teixeira P.J.P.L."/>
            <person name="Carazzolle M.F."/>
            <person name="Schuster S.C."/>
            <person name="Carlson J.E."/>
            <person name="Guiltinan M.J."/>
            <person name="Mieczkowski P."/>
            <person name="Farmer A."/>
            <person name="Ramaraj T."/>
            <person name="Crozier J."/>
            <person name="Davis R.E."/>
            <person name="Shao J."/>
            <person name="Melnick R.L."/>
            <person name="Pereira G.A.G."/>
            <person name="Bailey B.A."/>
        </authorList>
    </citation>
    <scope>NUCLEOTIDE SEQUENCE [LARGE SCALE GENOMIC DNA]</scope>
    <source>
        <strain evidence="1 2">MCA 2997</strain>
    </source>
</reference>
<dbReference type="GO" id="GO:0016787">
    <property type="term" value="F:hydrolase activity"/>
    <property type="evidence" value="ECO:0007669"/>
    <property type="project" value="UniProtKB-KW"/>
</dbReference>
<dbReference type="InterPro" id="IPR029058">
    <property type="entry name" value="AB_hydrolase_fold"/>
</dbReference>
<dbReference type="HOGENOM" id="CLU_1235311_0_0_1"/>
<dbReference type="OrthoDB" id="284184at2759"/>
<proteinExistence type="predicted"/>
<keyword evidence="2" id="KW-1185">Reference proteome</keyword>
<comment type="caution">
    <text evidence="1">The sequence shown here is derived from an EMBL/GenBank/DDBJ whole genome shotgun (WGS) entry which is preliminary data.</text>
</comment>
<protein>
    <submittedName>
        <fullName evidence="1">Epoxide hydrolase</fullName>
    </submittedName>
</protein>
<dbReference type="KEGG" id="mrr:Moror_10005"/>
<gene>
    <name evidence="1" type="ORF">Moror_10005</name>
</gene>
<evidence type="ECO:0000313" key="1">
    <source>
        <dbReference type="EMBL" id="ESK85591.1"/>
    </source>
</evidence>
<evidence type="ECO:0000313" key="2">
    <source>
        <dbReference type="Proteomes" id="UP000017559"/>
    </source>
</evidence>
<sequence>MVAQSYSGLAPAPKRLHVGAGISRCSRPCVTVLFAKIFKQQAKSVKMKRLAASSMALGYTIIAPDLLGYGSSSFITDPHQLKLSLIAEDIIGPLRHENIWSAIFIGQGGLIVSRIAQFADVSTVRPKEFLAKDPDAPAITSANFEALFNLTYPEDPKCWINLFGPLGAMKEYLLAGPDAVLPPPSWFSDKEKQFQYHTLKLFNLSGSFTYYRAYVDGIQAEDGQ</sequence>
<name>V2WYG5_MONRO</name>
<dbReference type="Proteomes" id="UP000017559">
    <property type="component" value="Unassembled WGS sequence"/>
</dbReference>
<dbReference type="AlphaFoldDB" id="V2WYG5"/>
<dbReference type="SUPFAM" id="SSF53474">
    <property type="entry name" value="alpha/beta-Hydrolases"/>
    <property type="match status" value="1"/>
</dbReference>
<dbReference type="Gene3D" id="3.40.50.1820">
    <property type="entry name" value="alpha/beta hydrolase"/>
    <property type="match status" value="1"/>
</dbReference>
<dbReference type="EMBL" id="AWSO01001046">
    <property type="protein sequence ID" value="ESK85591.1"/>
    <property type="molecule type" value="Genomic_DNA"/>
</dbReference>
<organism evidence="1 2">
    <name type="scientific">Moniliophthora roreri (strain MCA 2997)</name>
    <name type="common">Cocoa frosty pod rot fungus</name>
    <name type="synonym">Crinipellis roreri</name>
    <dbReference type="NCBI Taxonomy" id="1381753"/>
    <lineage>
        <taxon>Eukaryota</taxon>
        <taxon>Fungi</taxon>
        <taxon>Dikarya</taxon>
        <taxon>Basidiomycota</taxon>
        <taxon>Agaricomycotina</taxon>
        <taxon>Agaricomycetes</taxon>
        <taxon>Agaricomycetidae</taxon>
        <taxon>Agaricales</taxon>
        <taxon>Marasmiineae</taxon>
        <taxon>Marasmiaceae</taxon>
        <taxon>Moniliophthora</taxon>
    </lineage>
</organism>